<sequence length="264" mass="29250">MQFIDTHCHFDFPFFTDDLVRHKTAAAQAGLTDIIIPAVSHWNLATVAGLCRSSGSEFPRLHAAYGLHPLYIAEHTPAHLEQLELLICQSGTECVAVGEIGLDRYMADPQWDKQLDFFIAQLKLAARADKPVILHSRKTHDTLAAVLRRHPVPRRGVVHGFAGSFAQADAFVKLGYYIGVGGTITYDRAQKTRRAIAQLPLSALLLETDAPDMPLSGFQGEPNRPEQIVRTFEVLCSLRSESPEDIAAQIYRNSCTLFLLQSSD</sequence>
<dbReference type="PIRSF" id="PIRSF005902">
    <property type="entry name" value="DNase_TatD"/>
    <property type="match status" value="1"/>
</dbReference>
<dbReference type="InterPro" id="IPR001130">
    <property type="entry name" value="TatD-like"/>
</dbReference>
<proteinExistence type="inferred from homology"/>
<evidence type="ECO:0000313" key="6">
    <source>
        <dbReference type="Proteomes" id="UP000286908"/>
    </source>
</evidence>
<dbReference type="OrthoDB" id="9810005at2"/>
<accession>A0A433ZXU6</accession>
<dbReference type="Pfam" id="PF01026">
    <property type="entry name" value="TatD_DNase"/>
    <property type="match status" value="1"/>
</dbReference>
<feature type="binding site" evidence="4">
    <location>
        <position position="7"/>
    </location>
    <ligand>
        <name>a divalent metal cation</name>
        <dbReference type="ChEBI" id="CHEBI:60240"/>
        <label>1</label>
    </ligand>
</feature>
<reference evidence="5 6" key="1">
    <citation type="submission" date="2017-08" db="EMBL/GenBank/DDBJ databases">
        <title>Draft genome sequence of pheromone producing symbiont Morganella morganii, of the female New Zealand grass grub Costelytra giveni.</title>
        <authorList>
            <person name="Laugraud A."/>
            <person name="Young S.D."/>
            <person name="Hurst M.H."/>
        </authorList>
    </citation>
    <scope>NUCLEOTIDE SEQUENCE [LARGE SCALE GENOMIC DNA]</scope>
    <source>
        <strain evidence="5 6">MMsCG</strain>
    </source>
</reference>
<dbReference type="PANTHER" id="PTHR46124:SF3">
    <property type="entry name" value="HYDROLASE"/>
    <property type="match status" value="1"/>
</dbReference>
<evidence type="ECO:0000256" key="2">
    <source>
        <dbReference type="ARBA" id="ARBA00022723"/>
    </source>
</evidence>
<comment type="caution">
    <text evidence="5">The sequence shown here is derived from an EMBL/GenBank/DDBJ whole genome shotgun (WGS) entry which is preliminary data.</text>
</comment>
<dbReference type="GO" id="GO:0046872">
    <property type="term" value="F:metal ion binding"/>
    <property type="evidence" value="ECO:0007669"/>
    <property type="project" value="UniProtKB-KW"/>
</dbReference>
<keyword evidence="2 4" id="KW-0479">Metal-binding</keyword>
<feature type="binding site" evidence="4">
    <location>
        <position position="9"/>
    </location>
    <ligand>
        <name>a divalent metal cation</name>
        <dbReference type="ChEBI" id="CHEBI:60240"/>
        <label>1</label>
    </ligand>
</feature>
<dbReference type="GO" id="GO:0016788">
    <property type="term" value="F:hydrolase activity, acting on ester bonds"/>
    <property type="evidence" value="ECO:0007669"/>
    <property type="project" value="InterPro"/>
</dbReference>
<dbReference type="PANTHER" id="PTHR46124">
    <property type="entry name" value="D-AMINOACYL-TRNA DEACYLASE"/>
    <property type="match status" value="1"/>
</dbReference>
<dbReference type="PROSITE" id="PS01137">
    <property type="entry name" value="TATD_1"/>
    <property type="match status" value="1"/>
</dbReference>
<comment type="similarity">
    <text evidence="1">Belongs to the metallo-dependent hydrolases superfamily. TatD-type hydrolase family.</text>
</comment>
<evidence type="ECO:0000313" key="5">
    <source>
        <dbReference type="EMBL" id="RUT66936.1"/>
    </source>
</evidence>
<dbReference type="SUPFAM" id="SSF51556">
    <property type="entry name" value="Metallo-dependent hydrolases"/>
    <property type="match status" value="1"/>
</dbReference>
<dbReference type="InterPro" id="IPR018228">
    <property type="entry name" value="DNase_TatD-rel_CS"/>
</dbReference>
<feature type="binding site" evidence="4">
    <location>
        <position position="135"/>
    </location>
    <ligand>
        <name>a divalent metal cation</name>
        <dbReference type="ChEBI" id="CHEBI:60240"/>
        <label>2</label>
    </ligand>
</feature>
<dbReference type="AlphaFoldDB" id="A0A433ZXU6"/>
<evidence type="ECO:0000256" key="1">
    <source>
        <dbReference type="ARBA" id="ARBA00009275"/>
    </source>
</evidence>
<evidence type="ECO:0000256" key="4">
    <source>
        <dbReference type="PIRSR" id="PIRSR005902-1"/>
    </source>
</evidence>
<organism evidence="5 6">
    <name type="scientific">Morganella morganii</name>
    <name type="common">Proteus morganii</name>
    <dbReference type="NCBI Taxonomy" id="582"/>
    <lineage>
        <taxon>Bacteria</taxon>
        <taxon>Pseudomonadati</taxon>
        <taxon>Pseudomonadota</taxon>
        <taxon>Gammaproteobacteria</taxon>
        <taxon>Enterobacterales</taxon>
        <taxon>Morganellaceae</taxon>
        <taxon>Morganella</taxon>
    </lineage>
</organism>
<dbReference type="PROSITE" id="PS01090">
    <property type="entry name" value="TATD_2"/>
    <property type="match status" value="1"/>
</dbReference>
<protein>
    <submittedName>
        <fullName evidence="5">Metal-dependent hydrolase</fullName>
    </submittedName>
</protein>
<dbReference type="EMBL" id="NRQY01000001">
    <property type="protein sequence ID" value="RUT66936.1"/>
    <property type="molecule type" value="Genomic_DNA"/>
</dbReference>
<dbReference type="Gene3D" id="3.20.20.140">
    <property type="entry name" value="Metal-dependent hydrolases"/>
    <property type="match status" value="1"/>
</dbReference>
<name>A0A433ZXU6_MORMO</name>
<dbReference type="GO" id="GO:0005829">
    <property type="term" value="C:cytosol"/>
    <property type="evidence" value="ECO:0007669"/>
    <property type="project" value="TreeGrafter"/>
</dbReference>
<evidence type="ECO:0000256" key="3">
    <source>
        <dbReference type="ARBA" id="ARBA00022801"/>
    </source>
</evidence>
<dbReference type="FunFam" id="3.20.20.140:FF:000005">
    <property type="entry name" value="TatD family hydrolase"/>
    <property type="match status" value="1"/>
</dbReference>
<keyword evidence="3 5" id="KW-0378">Hydrolase</keyword>
<dbReference type="CDD" id="cd01310">
    <property type="entry name" value="TatD_DNAse"/>
    <property type="match status" value="1"/>
</dbReference>
<dbReference type="InterPro" id="IPR032466">
    <property type="entry name" value="Metal_Hydrolase"/>
</dbReference>
<dbReference type="PROSITE" id="PS01091">
    <property type="entry name" value="TATD_3"/>
    <property type="match status" value="1"/>
</dbReference>
<feature type="binding site" evidence="4">
    <location>
        <position position="159"/>
    </location>
    <ligand>
        <name>a divalent metal cation</name>
        <dbReference type="ChEBI" id="CHEBI:60240"/>
        <label>2</label>
    </ligand>
</feature>
<gene>
    <name evidence="5" type="ORF">CKG00_11485</name>
</gene>
<feature type="binding site" evidence="4">
    <location>
        <position position="99"/>
    </location>
    <ligand>
        <name>a divalent metal cation</name>
        <dbReference type="ChEBI" id="CHEBI:60240"/>
        <label>1</label>
    </ligand>
</feature>
<dbReference type="Proteomes" id="UP000286908">
    <property type="component" value="Unassembled WGS sequence"/>
</dbReference>
<feature type="binding site" evidence="4">
    <location>
        <position position="209"/>
    </location>
    <ligand>
        <name>a divalent metal cation</name>
        <dbReference type="ChEBI" id="CHEBI:60240"/>
        <label>1</label>
    </ligand>
</feature>